<keyword evidence="4 6" id="KW-1133">Transmembrane helix</keyword>
<dbReference type="Pfam" id="PF06146">
    <property type="entry name" value="PsiE"/>
    <property type="match status" value="1"/>
</dbReference>
<feature type="transmembrane region" description="Helical" evidence="6">
    <location>
        <begin position="97"/>
        <end position="117"/>
    </location>
</feature>
<dbReference type="InterPro" id="IPR020948">
    <property type="entry name" value="P_starv_induced_PsiE-like"/>
</dbReference>
<evidence type="ECO:0000256" key="3">
    <source>
        <dbReference type="ARBA" id="ARBA00022692"/>
    </source>
</evidence>
<keyword evidence="2" id="KW-1003">Cell membrane</keyword>
<evidence type="ECO:0000313" key="7">
    <source>
        <dbReference type="EMBL" id="HGQ84974.1"/>
    </source>
</evidence>
<feature type="transmembrane region" description="Helical" evidence="6">
    <location>
        <begin position="24"/>
        <end position="42"/>
    </location>
</feature>
<sequence>MKINKNLKLLQISGKTFLLKAEEIGYYLISIGLLIGFALLVFDGFKILLNIFSYENLSQAAILFLDKILIALIFIEIFYTVQVALLEESAIKCVEPFLLVAITALIRRLLILSFEISHVKDIPIEKLKYFLIELLEICFLVLALLLGLILLRKTRKEKNASPK</sequence>
<name>A0A7C4JR11_9BACT</name>
<keyword evidence="5 6" id="KW-0472">Membrane</keyword>
<comment type="subcellular location">
    <subcellularLocation>
        <location evidence="1">Cell membrane</location>
        <topology evidence="1">Multi-pass membrane protein</topology>
    </subcellularLocation>
</comment>
<dbReference type="EMBL" id="DSZN01000013">
    <property type="protein sequence ID" value="HGQ84974.1"/>
    <property type="molecule type" value="Genomic_DNA"/>
</dbReference>
<evidence type="ECO:0000256" key="5">
    <source>
        <dbReference type="ARBA" id="ARBA00023136"/>
    </source>
</evidence>
<evidence type="ECO:0000256" key="4">
    <source>
        <dbReference type="ARBA" id="ARBA00022989"/>
    </source>
</evidence>
<evidence type="ECO:0008006" key="8">
    <source>
        <dbReference type="Google" id="ProtNLM"/>
    </source>
</evidence>
<feature type="transmembrane region" description="Helical" evidence="6">
    <location>
        <begin position="129"/>
        <end position="151"/>
    </location>
</feature>
<proteinExistence type="predicted"/>
<dbReference type="GO" id="GO:0005886">
    <property type="term" value="C:plasma membrane"/>
    <property type="evidence" value="ECO:0007669"/>
    <property type="project" value="UniProtKB-SubCell"/>
</dbReference>
<evidence type="ECO:0000256" key="2">
    <source>
        <dbReference type="ARBA" id="ARBA00022475"/>
    </source>
</evidence>
<protein>
    <recommendedName>
        <fullName evidence="8">Phosphate-starvation-inducible E-like protein</fullName>
    </recommendedName>
</protein>
<dbReference type="AlphaFoldDB" id="A0A7C4JR11"/>
<keyword evidence="3 6" id="KW-0812">Transmembrane</keyword>
<accession>A0A7C4JR11</accession>
<evidence type="ECO:0000256" key="6">
    <source>
        <dbReference type="SAM" id="Phobius"/>
    </source>
</evidence>
<organism evidence="7">
    <name type="scientific">Thermodesulfobacterium geofontis</name>
    <dbReference type="NCBI Taxonomy" id="1295609"/>
    <lineage>
        <taxon>Bacteria</taxon>
        <taxon>Pseudomonadati</taxon>
        <taxon>Thermodesulfobacteriota</taxon>
        <taxon>Thermodesulfobacteria</taxon>
        <taxon>Thermodesulfobacteriales</taxon>
        <taxon>Thermodesulfobacteriaceae</taxon>
        <taxon>Thermodesulfobacterium</taxon>
    </lineage>
</organism>
<gene>
    <name evidence="7" type="ORF">ENT66_00830</name>
</gene>
<comment type="caution">
    <text evidence="7">The sequence shown here is derived from an EMBL/GenBank/DDBJ whole genome shotgun (WGS) entry which is preliminary data.</text>
</comment>
<reference evidence="7" key="1">
    <citation type="journal article" date="2020" name="mSystems">
        <title>Genome- and Community-Level Interaction Insights into Carbon Utilization and Element Cycling Functions of Hydrothermarchaeota in Hydrothermal Sediment.</title>
        <authorList>
            <person name="Zhou Z."/>
            <person name="Liu Y."/>
            <person name="Xu W."/>
            <person name="Pan J."/>
            <person name="Luo Z.H."/>
            <person name="Li M."/>
        </authorList>
    </citation>
    <scope>NUCLEOTIDE SEQUENCE [LARGE SCALE GENOMIC DNA]</scope>
    <source>
        <strain evidence="7">SpSt-6</strain>
    </source>
</reference>
<feature type="transmembrane region" description="Helical" evidence="6">
    <location>
        <begin position="62"/>
        <end position="85"/>
    </location>
</feature>
<evidence type="ECO:0000256" key="1">
    <source>
        <dbReference type="ARBA" id="ARBA00004651"/>
    </source>
</evidence>